<evidence type="ECO:0000313" key="8">
    <source>
        <dbReference type="Proteomes" id="UP000187209"/>
    </source>
</evidence>
<accession>A0A1R2CCG3</accession>
<dbReference type="Pfam" id="PF01094">
    <property type="entry name" value="ANF_receptor"/>
    <property type="match status" value="2"/>
</dbReference>
<keyword evidence="8" id="KW-1185">Reference proteome</keyword>
<keyword evidence="2 5" id="KW-0812">Transmembrane</keyword>
<comment type="subcellular location">
    <subcellularLocation>
        <location evidence="1">Membrane</location>
    </subcellularLocation>
</comment>
<gene>
    <name evidence="7" type="ORF">SteCoe_11759</name>
</gene>
<feature type="transmembrane region" description="Helical" evidence="5">
    <location>
        <begin position="1006"/>
        <end position="1023"/>
    </location>
</feature>
<dbReference type="InterPro" id="IPR028082">
    <property type="entry name" value="Peripla_BP_I"/>
</dbReference>
<feature type="transmembrane region" description="Helical" evidence="5">
    <location>
        <begin position="975"/>
        <end position="994"/>
    </location>
</feature>
<evidence type="ECO:0000259" key="6">
    <source>
        <dbReference type="Pfam" id="PF01094"/>
    </source>
</evidence>
<dbReference type="OrthoDB" id="5984008at2759"/>
<dbReference type="EMBL" id="MPUH01000198">
    <property type="protein sequence ID" value="OMJ86675.1"/>
    <property type="molecule type" value="Genomic_DNA"/>
</dbReference>
<feature type="transmembrane region" description="Helical" evidence="5">
    <location>
        <begin position="756"/>
        <end position="776"/>
    </location>
</feature>
<keyword evidence="3 5" id="KW-1133">Transmembrane helix</keyword>
<protein>
    <recommendedName>
        <fullName evidence="6">Receptor ligand binding region domain-containing protein</fullName>
    </recommendedName>
</protein>
<sequence length="1135" mass="131061">MMWILFIIAFPVLSTKNLQVLIAASNKTPPNLLEELKHIGEIVHIDVFGKSDVFQSETMNDLSLILDATFDRSYIRLFDSYSTENHIPYISLSIPNAESWHPGRYTLTSPASEQLIKLYNLLETLNWDEFSLLYSSDPHDIEFCDLIKKKDKSKVNSFISYAKDITLEYADNLIKTMVKAKGIRKLLIIDSGSSLETIQTAIKNRNLIKKENYFIFITEDIKIINIEGALIMTTQGQENFESYNLYIKTILENVINNVYNESQDSDFFDVFENLEKVYPDNILKNCTLVNVQNQTWVEVGIWNNNLEIIKNITYPGGIDYVSQGQTVTPIRFSIANGTSELTTNEVFQVAAYWYYGASYAALRSNLLQEIPNFMIELFPTDCGNMYYDPNLYMKCFEPIHDKLGVVYLTSGWASGAFGNAMTLKSYNHFIPQITPTVQYELLGNKTLFPELLKLTVSLTENISTALYLMRAFSWNAANLFFSDDPIHYYIYPYILAYLENIKYVVANSEDKRIFPKNYTRDDFEKYKSFFLEAKNNRCRIFFIYSINFGYILEGLYDVGLRKGDVVIISADGTVIDAINTDIEEKYLKKRVELIEQTFVHSYKGWTGELGERLYKEISKRILAVTYMCMTYDAVTVAKESVKYLITTGNDYEDLALVAKTMRNIKTIGCLGNIYFDKNSNNRESGLFQLKQILKNETTNIWFYQDLAVIDKYSSNTLHFSTDIVWATNDASYPNNYRPKLDCPFDPYLRSFSKPGLFILWCISSLIILITIIANYFSYKHFKSDVIPILQARPPTISDNIFICNIFFSFFQLISLSPSNTYFKNAFKNLFTILSFNLINYFDITFSPFWICIYFLLGFSIIWIFISIIISKNLHSNFSRFFIFDKFKAFSQMFSPIIANLSLIPIIAMFLEVYLCNEGIGNNLSDSFVSRDCTTFCYEGLHLKISIGVCIILGIYVGLIVYLRTMWEKIQTSLNLATKQIYTGLFSIIQVIIVLLEVNLRVFEVRYAGISVSCCIFVLFMITLKIQPFNYDRLNRIWLVLLGIALWHSVVSIIFLEKKNFSAWLLCEYLGVVVIILVGGYFIKKAPFLLKNKSSLNIARLLLFQFGKVDQKYALESNVSRVDFTQRNSIYTLREL</sequence>
<comment type="caution">
    <text evidence="7">The sequence shown here is derived from an EMBL/GenBank/DDBJ whole genome shotgun (WGS) entry which is preliminary data.</text>
</comment>
<dbReference type="GO" id="GO:0016020">
    <property type="term" value="C:membrane"/>
    <property type="evidence" value="ECO:0007669"/>
    <property type="project" value="UniProtKB-SubCell"/>
</dbReference>
<evidence type="ECO:0000256" key="4">
    <source>
        <dbReference type="ARBA" id="ARBA00023136"/>
    </source>
</evidence>
<evidence type="ECO:0000313" key="7">
    <source>
        <dbReference type="EMBL" id="OMJ86675.1"/>
    </source>
</evidence>
<keyword evidence="4 5" id="KW-0472">Membrane</keyword>
<feature type="transmembrane region" description="Helical" evidence="5">
    <location>
        <begin position="1060"/>
        <end position="1082"/>
    </location>
</feature>
<evidence type="ECO:0000256" key="5">
    <source>
        <dbReference type="SAM" id="Phobius"/>
    </source>
</evidence>
<dbReference type="Proteomes" id="UP000187209">
    <property type="component" value="Unassembled WGS sequence"/>
</dbReference>
<dbReference type="SUPFAM" id="SSF53822">
    <property type="entry name" value="Periplasmic binding protein-like I"/>
    <property type="match status" value="2"/>
</dbReference>
<proteinExistence type="predicted"/>
<feature type="transmembrane region" description="Helical" evidence="5">
    <location>
        <begin position="889"/>
        <end position="910"/>
    </location>
</feature>
<feature type="transmembrane region" description="Helical" evidence="5">
    <location>
        <begin position="1035"/>
        <end position="1054"/>
    </location>
</feature>
<organism evidence="7 8">
    <name type="scientific">Stentor coeruleus</name>
    <dbReference type="NCBI Taxonomy" id="5963"/>
    <lineage>
        <taxon>Eukaryota</taxon>
        <taxon>Sar</taxon>
        <taxon>Alveolata</taxon>
        <taxon>Ciliophora</taxon>
        <taxon>Postciliodesmatophora</taxon>
        <taxon>Heterotrichea</taxon>
        <taxon>Heterotrichida</taxon>
        <taxon>Stentoridae</taxon>
        <taxon>Stentor</taxon>
    </lineage>
</organism>
<dbReference type="AlphaFoldDB" id="A0A1R2CCG3"/>
<evidence type="ECO:0000256" key="1">
    <source>
        <dbReference type="ARBA" id="ARBA00004370"/>
    </source>
</evidence>
<feature type="transmembrane region" description="Helical" evidence="5">
    <location>
        <begin position="796"/>
        <end position="813"/>
    </location>
</feature>
<feature type="domain" description="Receptor ligand binding region" evidence="6">
    <location>
        <begin position="430"/>
        <end position="680"/>
    </location>
</feature>
<feature type="transmembrane region" description="Helical" evidence="5">
    <location>
        <begin position="847"/>
        <end position="869"/>
    </location>
</feature>
<name>A0A1R2CCG3_9CILI</name>
<dbReference type="InterPro" id="IPR001828">
    <property type="entry name" value="ANF_lig-bd_rcpt"/>
</dbReference>
<feature type="transmembrane region" description="Helical" evidence="5">
    <location>
        <begin position="944"/>
        <end position="963"/>
    </location>
</feature>
<feature type="domain" description="Receptor ligand binding region" evidence="6">
    <location>
        <begin position="73"/>
        <end position="274"/>
    </location>
</feature>
<reference evidence="7 8" key="1">
    <citation type="submission" date="2016-11" db="EMBL/GenBank/DDBJ databases">
        <title>The macronuclear genome of Stentor coeruleus: a giant cell with tiny introns.</title>
        <authorList>
            <person name="Slabodnick M."/>
            <person name="Ruby J.G."/>
            <person name="Reiff S.B."/>
            <person name="Swart E.C."/>
            <person name="Gosai S."/>
            <person name="Prabakaran S."/>
            <person name="Witkowska E."/>
            <person name="Larue G.E."/>
            <person name="Fisher S."/>
            <person name="Freeman R.M."/>
            <person name="Gunawardena J."/>
            <person name="Chu W."/>
            <person name="Stover N.A."/>
            <person name="Gregory B.D."/>
            <person name="Nowacki M."/>
            <person name="Derisi J."/>
            <person name="Roy S.W."/>
            <person name="Marshall W.F."/>
            <person name="Sood P."/>
        </authorList>
    </citation>
    <scope>NUCLEOTIDE SEQUENCE [LARGE SCALE GENOMIC DNA]</scope>
    <source>
        <strain evidence="7">WM001</strain>
    </source>
</reference>
<evidence type="ECO:0000256" key="3">
    <source>
        <dbReference type="ARBA" id="ARBA00022989"/>
    </source>
</evidence>
<evidence type="ECO:0000256" key="2">
    <source>
        <dbReference type="ARBA" id="ARBA00022692"/>
    </source>
</evidence>